<feature type="compositionally biased region" description="Polar residues" evidence="1">
    <location>
        <begin position="89"/>
        <end position="101"/>
    </location>
</feature>
<evidence type="ECO:0000256" key="2">
    <source>
        <dbReference type="SAM" id="SignalP"/>
    </source>
</evidence>
<proteinExistence type="predicted"/>
<evidence type="ECO:0000313" key="4">
    <source>
        <dbReference type="Proteomes" id="UP000662747"/>
    </source>
</evidence>
<gene>
    <name evidence="3" type="ORF">JY651_27845</name>
</gene>
<evidence type="ECO:0000256" key="1">
    <source>
        <dbReference type="SAM" id="MobiDB-lite"/>
    </source>
</evidence>
<protein>
    <recommendedName>
        <fullName evidence="5">Lipoprotein</fullName>
    </recommendedName>
</protein>
<reference evidence="3 4" key="1">
    <citation type="submission" date="2021-02" db="EMBL/GenBank/DDBJ databases">
        <title>De Novo genome assembly of isolated myxobacteria.</title>
        <authorList>
            <person name="Stevens D.C."/>
        </authorList>
    </citation>
    <scope>NUCLEOTIDE SEQUENCE [LARGE SCALE GENOMIC DNA]</scope>
    <source>
        <strain evidence="4">SCPEA02</strain>
    </source>
</reference>
<keyword evidence="2" id="KW-0732">Signal</keyword>
<accession>A0ABX7NKJ0</accession>
<feature type="region of interest" description="Disordered" evidence="1">
    <location>
        <begin position="80"/>
        <end position="101"/>
    </location>
</feature>
<evidence type="ECO:0000313" key="3">
    <source>
        <dbReference type="EMBL" id="QSQ19158.1"/>
    </source>
</evidence>
<dbReference type="EMBL" id="CP071090">
    <property type="protein sequence ID" value="QSQ19158.1"/>
    <property type="molecule type" value="Genomic_DNA"/>
</dbReference>
<sequence>MSTLLRSLLAAAAFVTLVPTAASAGPPRCIFVCGYEASCEEPCRDERGADTTCGDYGWCGFTLADVTPSAARDEASLSEESSALVCGDEQQTAQSTVSAES</sequence>
<feature type="chain" id="PRO_5045541037" description="Lipoprotein" evidence="2">
    <location>
        <begin position="25"/>
        <end position="101"/>
    </location>
</feature>
<evidence type="ECO:0008006" key="5">
    <source>
        <dbReference type="Google" id="ProtNLM"/>
    </source>
</evidence>
<dbReference type="RefSeq" id="WP_206720746.1">
    <property type="nucleotide sequence ID" value="NZ_CP071090.1"/>
</dbReference>
<name>A0ABX7NKJ0_9BACT</name>
<dbReference type="Proteomes" id="UP000662747">
    <property type="component" value="Chromosome"/>
</dbReference>
<feature type="signal peptide" evidence="2">
    <location>
        <begin position="1"/>
        <end position="24"/>
    </location>
</feature>
<keyword evidence="4" id="KW-1185">Reference proteome</keyword>
<organism evidence="3 4">
    <name type="scientific">Pyxidicoccus parkwayensis</name>
    <dbReference type="NCBI Taxonomy" id="2813578"/>
    <lineage>
        <taxon>Bacteria</taxon>
        <taxon>Pseudomonadati</taxon>
        <taxon>Myxococcota</taxon>
        <taxon>Myxococcia</taxon>
        <taxon>Myxococcales</taxon>
        <taxon>Cystobacterineae</taxon>
        <taxon>Myxococcaceae</taxon>
        <taxon>Pyxidicoccus</taxon>
    </lineage>
</organism>